<feature type="domain" description="RING-type" evidence="12">
    <location>
        <begin position="26"/>
        <end position="249"/>
    </location>
</feature>
<keyword evidence="3" id="KW-0808">Transferase</keyword>
<dbReference type="EMBL" id="MU853935">
    <property type="protein sequence ID" value="KAK3935200.1"/>
    <property type="molecule type" value="Genomic_DNA"/>
</dbReference>
<dbReference type="PROSITE" id="PS50089">
    <property type="entry name" value="ZF_RING_2"/>
    <property type="match status" value="1"/>
</dbReference>
<keyword evidence="7" id="KW-0833">Ubl conjugation pathway</keyword>
<dbReference type="InterPro" id="IPR031127">
    <property type="entry name" value="E3_UB_ligase_RBR"/>
</dbReference>
<feature type="domain" description="RING-type" evidence="11">
    <location>
        <begin position="30"/>
        <end position="75"/>
    </location>
</feature>
<evidence type="ECO:0000313" key="13">
    <source>
        <dbReference type="EMBL" id="KAK3935200.1"/>
    </source>
</evidence>
<dbReference type="PROSITE" id="PS51873">
    <property type="entry name" value="TRIAD"/>
    <property type="match status" value="1"/>
</dbReference>
<evidence type="ECO:0000256" key="9">
    <source>
        <dbReference type="PROSITE-ProRule" id="PRU00175"/>
    </source>
</evidence>
<evidence type="ECO:0000256" key="6">
    <source>
        <dbReference type="ARBA" id="ARBA00022771"/>
    </source>
</evidence>
<dbReference type="InterPro" id="IPR001841">
    <property type="entry name" value="Znf_RING"/>
</dbReference>
<dbReference type="Pfam" id="PF01485">
    <property type="entry name" value="IBR"/>
    <property type="match status" value="1"/>
</dbReference>
<dbReference type="Gene3D" id="1.20.120.1750">
    <property type="match status" value="1"/>
</dbReference>
<keyword evidence="5" id="KW-0677">Repeat</keyword>
<dbReference type="InterPro" id="IPR002867">
    <property type="entry name" value="IBR_dom"/>
</dbReference>
<gene>
    <name evidence="13" type="ORF">QBC46DRAFT_272275</name>
</gene>
<evidence type="ECO:0000256" key="7">
    <source>
        <dbReference type="ARBA" id="ARBA00022786"/>
    </source>
</evidence>
<evidence type="ECO:0000256" key="3">
    <source>
        <dbReference type="ARBA" id="ARBA00022679"/>
    </source>
</evidence>
<name>A0AAN6MXA0_9PEZI</name>
<keyword evidence="6 9" id="KW-0863">Zinc-finger</keyword>
<dbReference type="EC" id="2.3.2.31" evidence="2"/>
<sequence length="249" mass="28043">MLNGYWTDQEDEHHPDPLDDPAVSDEPAACSACFAPLPLAQVMWSQCSHTFCEECLTHLISTSMEREALFPPACRVDGCNTLIPIHLSDYTDRPTSHLERWIAHNRSLVDANLLVRYEQHRVICDVPVDERLWCAHCGTFQRITTQNRTNIIPTVLCSECNERTCRVCQKAAHNAGAFCTPITEEEEQDIQALLQSEAAKELGLKACFACKRVIEKSAGCNHMTCVCSANFCYLCGKPWRTCSCPQFDE</sequence>
<dbReference type="GO" id="GO:0008270">
    <property type="term" value="F:zinc ion binding"/>
    <property type="evidence" value="ECO:0007669"/>
    <property type="project" value="UniProtKB-KW"/>
</dbReference>
<comment type="catalytic activity">
    <reaction evidence="1">
        <text>[E2 ubiquitin-conjugating enzyme]-S-ubiquitinyl-L-cysteine + [acceptor protein]-L-lysine = [E2 ubiquitin-conjugating enzyme]-L-cysteine + [acceptor protein]-N(6)-ubiquitinyl-L-lysine.</text>
        <dbReference type="EC" id="2.3.2.31"/>
    </reaction>
</comment>
<feature type="non-terminal residue" evidence="13">
    <location>
        <position position="249"/>
    </location>
</feature>
<evidence type="ECO:0000256" key="10">
    <source>
        <dbReference type="SAM" id="MobiDB-lite"/>
    </source>
</evidence>
<dbReference type="PANTHER" id="PTHR11685">
    <property type="entry name" value="RBR FAMILY RING FINGER AND IBR DOMAIN-CONTAINING"/>
    <property type="match status" value="1"/>
</dbReference>
<dbReference type="InterPro" id="IPR017907">
    <property type="entry name" value="Znf_RING_CS"/>
</dbReference>
<dbReference type="CDD" id="cd22584">
    <property type="entry name" value="Rcat_RBR_unk"/>
    <property type="match status" value="1"/>
</dbReference>
<evidence type="ECO:0000256" key="2">
    <source>
        <dbReference type="ARBA" id="ARBA00012251"/>
    </source>
</evidence>
<dbReference type="SMART" id="SM00647">
    <property type="entry name" value="IBR"/>
    <property type="match status" value="2"/>
</dbReference>
<keyword evidence="14" id="KW-1185">Reference proteome</keyword>
<proteinExistence type="predicted"/>
<dbReference type="GO" id="GO:0016567">
    <property type="term" value="P:protein ubiquitination"/>
    <property type="evidence" value="ECO:0007669"/>
    <property type="project" value="InterPro"/>
</dbReference>
<evidence type="ECO:0000259" key="12">
    <source>
        <dbReference type="PROSITE" id="PS51873"/>
    </source>
</evidence>
<dbReference type="AlphaFoldDB" id="A0AAN6MXA0"/>
<organism evidence="13 14">
    <name type="scientific">Diplogelasinospora grovesii</name>
    <dbReference type="NCBI Taxonomy" id="303347"/>
    <lineage>
        <taxon>Eukaryota</taxon>
        <taxon>Fungi</taxon>
        <taxon>Dikarya</taxon>
        <taxon>Ascomycota</taxon>
        <taxon>Pezizomycotina</taxon>
        <taxon>Sordariomycetes</taxon>
        <taxon>Sordariomycetidae</taxon>
        <taxon>Sordariales</taxon>
        <taxon>Diplogelasinosporaceae</taxon>
        <taxon>Diplogelasinospora</taxon>
    </lineage>
</organism>
<dbReference type="GO" id="GO:0061630">
    <property type="term" value="F:ubiquitin protein ligase activity"/>
    <property type="evidence" value="ECO:0007669"/>
    <property type="project" value="UniProtKB-EC"/>
</dbReference>
<evidence type="ECO:0000256" key="4">
    <source>
        <dbReference type="ARBA" id="ARBA00022723"/>
    </source>
</evidence>
<protein>
    <recommendedName>
        <fullName evidence="2">RBR-type E3 ubiquitin transferase</fullName>
        <ecNumber evidence="2">2.3.2.31</ecNumber>
    </recommendedName>
</protein>
<evidence type="ECO:0000259" key="11">
    <source>
        <dbReference type="PROSITE" id="PS50089"/>
    </source>
</evidence>
<evidence type="ECO:0000256" key="8">
    <source>
        <dbReference type="ARBA" id="ARBA00022833"/>
    </source>
</evidence>
<evidence type="ECO:0000256" key="1">
    <source>
        <dbReference type="ARBA" id="ARBA00001798"/>
    </source>
</evidence>
<evidence type="ECO:0000256" key="5">
    <source>
        <dbReference type="ARBA" id="ARBA00022737"/>
    </source>
</evidence>
<dbReference type="Gene3D" id="3.30.40.10">
    <property type="entry name" value="Zinc/RING finger domain, C3HC4 (zinc finger)"/>
    <property type="match status" value="1"/>
</dbReference>
<keyword evidence="4" id="KW-0479">Metal-binding</keyword>
<dbReference type="Proteomes" id="UP001303473">
    <property type="component" value="Unassembled WGS sequence"/>
</dbReference>
<reference evidence="14" key="1">
    <citation type="journal article" date="2023" name="Mol. Phylogenet. Evol.">
        <title>Genome-scale phylogeny and comparative genomics of the fungal order Sordariales.</title>
        <authorList>
            <person name="Hensen N."/>
            <person name="Bonometti L."/>
            <person name="Westerberg I."/>
            <person name="Brannstrom I.O."/>
            <person name="Guillou S."/>
            <person name="Cros-Aarteil S."/>
            <person name="Calhoun S."/>
            <person name="Haridas S."/>
            <person name="Kuo A."/>
            <person name="Mondo S."/>
            <person name="Pangilinan J."/>
            <person name="Riley R."/>
            <person name="LaButti K."/>
            <person name="Andreopoulos B."/>
            <person name="Lipzen A."/>
            <person name="Chen C."/>
            <person name="Yan M."/>
            <person name="Daum C."/>
            <person name="Ng V."/>
            <person name="Clum A."/>
            <person name="Steindorff A."/>
            <person name="Ohm R.A."/>
            <person name="Martin F."/>
            <person name="Silar P."/>
            <person name="Natvig D.O."/>
            <person name="Lalanne C."/>
            <person name="Gautier V."/>
            <person name="Ament-Velasquez S.L."/>
            <person name="Kruys A."/>
            <person name="Hutchinson M.I."/>
            <person name="Powell A.J."/>
            <person name="Barry K."/>
            <person name="Miller A.N."/>
            <person name="Grigoriev I.V."/>
            <person name="Debuchy R."/>
            <person name="Gladieux P."/>
            <person name="Hiltunen Thoren M."/>
            <person name="Johannesson H."/>
        </authorList>
    </citation>
    <scope>NUCLEOTIDE SEQUENCE [LARGE SCALE GENOMIC DNA]</scope>
    <source>
        <strain evidence="14">CBS 340.73</strain>
    </source>
</reference>
<dbReference type="InterPro" id="IPR013083">
    <property type="entry name" value="Znf_RING/FYVE/PHD"/>
</dbReference>
<keyword evidence="8" id="KW-0862">Zinc</keyword>
<dbReference type="PROSITE" id="PS00518">
    <property type="entry name" value="ZF_RING_1"/>
    <property type="match status" value="1"/>
</dbReference>
<dbReference type="InterPro" id="IPR044066">
    <property type="entry name" value="TRIAD_supradom"/>
</dbReference>
<dbReference type="SUPFAM" id="SSF57850">
    <property type="entry name" value="RING/U-box"/>
    <property type="match status" value="2"/>
</dbReference>
<feature type="region of interest" description="Disordered" evidence="10">
    <location>
        <begin position="1"/>
        <end position="23"/>
    </location>
</feature>
<evidence type="ECO:0000313" key="14">
    <source>
        <dbReference type="Proteomes" id="UP001303473"/>
    </source>
</evidence>
<comment type="caution">
    <text evidence="13">The sequence shown here is derived from an EMBL/GenBank/DDBJ whole genome shotgun (WGS) entry which is preliminary data.</text>
</comment>
<accession>A0AAN6MXA0</accession>